<gene>
    <name evidence="1" type="ORF">AVEN_141008_1</name>
</gene>
<protein>
    <submittedName>
        <fullName evidence="1">Uncharacterized protein</fullName>
    </submittedName>
</protein>
<dbReference type="EMBL" id="BGPR01005364">
    <property type="protein sequence ID" value="GBN09501.1"/>
    <property type="molecule type" value="Genomic_DNA"/>
</dbReference>
<accession>A0A4Y2L489</accession>
<name>A0A4Y2L489_ARAVE</name>
<organism evidence="1 2">
    <name type="scientific">Araneus ventricosus</name>
    <name type="common">Orbweaver spider</name>
    <name type="synonym">Epeira ventricosa</name>
    <dbReference type="NCBI Taxonomy" id="182803"/>
    <lineage>
        <taxon>Eukaryota</taxon>
        <taxon>Metazoa</taxon>
        <taxon>Ecdysozoa</taxon>
        <taxon>Arthropoda</taxon>
        <taxon>Chelicerata</taxon>
        <taxon>Arachnida</taxon>
        <taxon>Araneae</taxon>
        <taxon>Araneomorphae</taxon>
        <taxon>Entelegynae</taxon>
        <taxon>Araneoidea</taxon>
        <taxon>Araneidae</taxon>
        <taxon>Araneus</taxon>
    </lineage>
</organism>
<reference evidence="1 2" key="1">
    <citation type="journal article" date="2019" name="Sci. Rep.">
        <title>Orb-weaving spider Araneus ventricosus genome elucidates the spidroin gene catalogue.</title>
        <authorList>
            <person name="Kono N."/>
            <person name="Nakamura H."/>
            <person name="Ohtoshi R."/>
            <person name="Moran D.A.P."/>
            <person name="Shinohara A."/>
            <person name="Yoshida Y."/>
            <person name="Fujiwara M."/>
            <person name="Mori M."/>
            <person name="Tomita M."/>
            <person name="Arakawa K."/>
        </authorList>
    </citation>
    <scope>NUCLEOTIDE SEQUENCE [LARGE SCALE GENOMIC DNA]</scope>
</reference>
<evidence type="ECO:0000313" key="2">
    <source>
        <dbReference type="Proteomes" id="UP000499080"/>
    </source>
</evidence>
<dbReference type="AlphaFoldDB" id="A0A4Y2L489"/>
<proteinExistence type="predicted"/>
<evidence type="ECO:0000313" key="1">
    <source>
        <dbReference type="EMBL" id="GBN09501.1"/>
    </source>
</evidence>
<keyword evidence="2" id="KW-1185">Reference proteome</keyword>
<sequence>MFSQDHSGSVISPLWRDRRPINHLLEKRISCHFIFIPSSVMKRDGHPKICSAGFVGASQSTVSTRNMGTTSPMVEEGRSTPSFSAGTQLFLISSTGSVHVKSNICIELLDKDHQ</sequence>
<dbReference type="Proteomes" id="UP000499080">
    <property type="component" value="Unassembled WGS sequence"/>
</dbReference>
<comment type="caution">
    <text evidence="1">The sequence shown here is derived from an EMBL/GenBank/DDBJ whole genome shotgun (WGS) entry which is preliminary data.</text>
</comment>